<dbReference type="Proteomes" id="UP000594263">
    <property type="component" value="Unplaced"/>
</dbReference>
<evidence type="ECO:0000256" key="10">
    <source>
        <dbReference type="PIRSR" id="PIRSR613078-2"/>
    </source>
</evidence>
<dbReference type="PANTHER" id="PTHR48100:SF10">
    <property type="entry name" value="2-CARBOXY-D-ARABINITOL-1-PHOSPHATASE-RELATED"/>
    <property type="match status" value="1"/>
</dbReference>
<protein>
    <recommendedName>
        <fullName evidence="8">2-carboxy-D-arabinitol-1-phosphatase</fullName>
        <ecNumber evidence="8">3.1.3.63</ecNumber>
    </recommendedName>
</protein>
<dbReference type="CDD" id="cd07067">
    <property type="entry name" value="HP_PGM_like"/>
    <property type="match status" value="1"/>
</dbReference>
<dbReference type="AlphaFoldDB" id="A0A7N0TMA6"/>
<dbReference type="SMART" id="SM00855">
    <property type="entry name" value="PGAM"/>
    <property type="match status" value="1"/>
</dbReference>
<evidence type="ECO:0000256" key="2">
    <source>
        <dbReference type="ARBA" id="ARBA00022528"/>
    </source>
</evidence>
<dbReference type="InterPro" id="IPR013078">
    <property type="entry name" value="His_Pase_superF_clade-1"/>
</dbReference>
<evidence type="ECO:0000256" key="9">
    <source>
        <dbReference type="PIRSR" id="PIRSR613078-1"/>
    </source>
</evidence>
<comment type="similarity">
    <text evidence="6">Belongs to the phosphoglycerate mutase family.</text>
</comment>
<dbReference type="InterPro" id="IPR001345">
    <property type="entry name" value="PG/BPGM_mutase_AS"/>
</dbReference>
<dbReference type="EC" id="3.1.3.63" evidence="8"/>
<evidence type="ECO:0000256" key="1">
    <source>
        <dbReference type="ARBA" id="ARBA00004470"/>
    </source>
</evidence>
<comment type="catalytic activity">
    <reaction evidence="7">
        <text>2-carboxy-D-arabinitol 1-phosphate + H2O = 2-carboxy-D-arabinitol + phosphate</text>
        <dbReference type="Rhea" id="RHEA:17837"/>
        <dbReference type="ChEBI" id="CHEBI:15377"/>
        <dbReference type="ChEBI" id="CHEBI:43474"/>
        <dbReference type="ChEBI" id="CHEBI:58008"/>
        <dbReference type="ChEBI" id="CHEBI:58185"/>
        <dbReference type="EC" id="3.1.3.63"/>
    </reaction>
</comment>
<reference evidence="12" key="1">
    <citation type="submission" date="2021-01" db="UniProtKB">
        <authorList>
            <consortium name="EnsemblPlants"/>
        </authorList>
    </citation>
    <scope>IDENTIFICATION</scope>
</reference>
<keyword evidence="3" id="KW-0934">Plastid</keyword>
<keyword evidence="13" id="KW-1185">Reference proteome</keyword>
<feature type="binding site" evidence="10">
    <location>
        <position position="168"/>
    </location>
    <ligand>
        <name>substrate</name>
    </ligand>
</feature>
<organism evidence="12 13">
    <name type="scientific">Kalanchoe fedtschenkoi</name>
    <name type="common">Lavender scallops</name>
    <name type="synonym">South American air plant</name>
    <dbReference type="NCBI Taxonomy" id="63787"/>
    <lineage>
        <taxon>Eukaryota</taxon>
        <taxon>Viridiplantae</taxon>
        <taxon>Streptophyta</taxon>
        <taxon>Embryophyta</taxon>
        <taxon>Tracheophyta</taxon>
        <taxon>Spermatophyta</taxon>
        <taxon>Magnoliopsida</taxon>
        <taxon>eudicotyledons</taxon>
        <taxon>Gunneridae</taxon>
        <taxon>Pentapetalae</taxon>
        <taxon>Saxifragales</taxon>
        <taxon>Crassulaceae</taxon>
        <taxon>Kalanchoe</taxon>
    </lineage>
</organism>
<dbReference type="GO" id="GO:0009570">
    <property type="term" value="C:chloroplast stroma"/>
    <property type="evidence" value="ECO:0007669"/>
    <property type="project" value="UniProtKB-SubCell"/>
</dbReference>
<evidence type="ECO:0000313" key="13">
    <source>
        <dbReference type="Proteomes" id="UP000594263"/>
    </source>
</evidence>
<feature type="active site" description="Tele-phosphohistidine intermediate" evidence="9">
    <location>
        <position position="83"/>
    </location>
</feature>
<feature type="binding site" evidence="10">
    <location>
        <begin position="82"/>
        <end position="89"/>
    </location>
    <ligand>
        <name>substrate</name>
    </ligand>
</feature>
<dbReference type="InterPro" id="IPR050275">
    <property type="entry name" value="PGM_Phosphatase"/>
</dbReference>
<dbReference type="Gramene" id="Kaladp0039s0680.1.v1.1">
    <property type="protein sequence ID" value="Kaladp0039s0680.1.v1.1"/>
    <property type="gene ID" value="Kaladp0039s0680.v1.1"/>
</dbReference>
<keyword evidence="5" id="KW-0809">Transit peptide</keyword>
<dbReference type="FunFam" id="3.40.50.1240:FF:000018">
    <property type="entry name" value="Phosphoglycerate mutase"/>
    <property type="match status" value="1"/>
</dbReference>
<evidence type="ECO:0000256" key="5">
    <source>
        <dbReference type="ARBA" id="ARBA00022946"/>
    </source>
</evidence>
<feature type="active site" description="Proton donor/acceptor" evidence="9">
    <location>
        <position position="157"/>
    </location>
</feature>
<evidence type="ECO:0000256" key="8">
    <source>
        <dbReference type="ARBA" id="ARBA00066640"/>
    </source>
</evidence>
<comment type="subcellular location">
    <subcellularLocation>
        <location evidence="1">Plastid</location>
        <location evidence="1">Chloroplast stroma</location>
    </subcellularLocation>
</comment>
<feature type="region of interest" description="Disordered" evidence="11">
    <location>
        <begin position="1"/>
        <end position="25"/>
    </location>
</feature>
<evidence type="ECO:0000256" key="11">
    <source>
        <dbReference type="SAM" id="MobiDB-lite"/>
    </source>
</evidence>
<feature type="binding site" evidence="10">
    <location>
        <position position="133"/>
    </location>
    <ligand>
        <name>substrate</name>
    </ligand>
</feature>
<dbReference type="Pfam" id="PF00300">
    <property type="entry name" value="His_Phos_1"/>
    <property type="match status" value="1"/>
</dbReference>
<keyword evidence="4" id="KW-0378">Hydrolase</keyword>
<feature type="compositionally biased region" description="Low complexity" evidence="11">
    <location>
        <begin position="1"/>
        <end position="17"/>
    </location>
</feature>
<dbReference type="Gene3D" id="3.40.50.1240">
    <property type="entry name" value="Phosphoglycerate mutase-like"/>
    <property type="match status" value="1"/>
</dbReference>
<evidence type="ECO:0000313" key="12">
    <source>
        <dbReference type="EnsemblPlants" id="Kaladp0039s0680.1.v1.1"/>
    </source>
</evidence>
<dbReference type="InterPro" id="IPR029033">
    <property type="entry name" value="His_PPase_superfam"/>
</dbReference>
<keyword evidence="2" id="KW-0150">Chloroplast</keyword>
<evidence type="ECO:0000256" key="3">
    <source>
        <dbReference type="ARBA" id="ARBA00022640"/>
    </source>
</evidence>
<evidence type="ECO:0000256" key="6">
    <source>
        <dbReference type="ARBA" id="ARBA00038362"/>
    </source>
</evidence>
<dbReference type="PANTHER" id="PTHR48100">
    <property type="entry name" value="BROAD-SPECIFICITY PHOSPHATASE YOR283W-RELATED"/>
    <property type="match status" value="1"/>
</dbReference>
<dbReference type="SUPFAM" id="SSF53254">
    <property type="entry name" value="Phosphoglycerate mutase-like"/>
    <property type="match status" value="2"/>
</dbReference>
<dbReference type="EnsemblPlants" id="Kaladp0039s0680.1.v1.1">
    <property type="protein sequence ID" value="Kaladp0039s0680.1.v1.1"/>
    <property type="gene ID" value="Kaladp0039s0680.v1.1"/>
</dbReference>
<evidence type="ECO:0000256" key="7">
    <source>
        <dbReference type="ARBA" id="ARBA00052441"/>
    </source>
</evidence>
<dbReference type="GO" id="GO:0047538">
    <property type="term" value="F:2-carboxy-D-arabinitol-1-phosphatase activity"/>
    <property type="evidence" value="ECO:0007669"/>
    <property type="project" value="UniProtKB-EC"/>
</dbReference>
<evidence type="ECO:0000256" key="4">
    <source>
        <dbReference type="ARBA" id="ARBA00022801"/>
    </source>
</evidence>
<proteinExistence type="inferred from homology"/>
<dbReference type="PROSITE" id="PS00175">
    <property type="entry name" value="PG_MUTASE"/>
    <property type="match status" value="1"/>
</dbReference>
<sequence length="527" mass="57481">MLSVTSSLTRLTTNSPLHHPNPNSTLIAPIPKSNHVALPLRFRSGIKFASKWIRSVINGSELSSEPNDFAAITVPKRVVLVRHGQSTWNAEGRIQGSSNFSVLTEKGESQAEVSRQMLAADQFDVCFASPLNRSKRTAEVIWGSRKEKIITDYDLREIDLYSFQGLLKHEGKSKFGDAYSHWQTDASNFYIDGHYPVRELWSRARSCWKKVLAYDGRSVLVVAHNAVNQALIGTALGLGPEYFRVLVQSNCGVSALDFSPSSEGSPPYVCLNRLNQPPLLVCAESVYGDNNNKVAPVVQTPKSPLAESGGRKANKRMVLVSIGSGSCINEGIYESHPEGKNLDAELSQKVAELLSDVNMTSIISSPGAVCTEAAAVISNVQKASYSGTSNLVMKQSQDLDSENIAEQSIKLGQKWFATLNSKIVTKLWDQSGQAWPYLLSELSYESQLENVVVAVAPPLSHIALLGRCLNLTKEQLSLFHLDSGSVTVIDFPDGPAKQGVVKCTNYTAHLGKWAAPISKSSLHNVEL</sequence>
<dbReference type="OMA" id="HDAVNKT"/>
<name>A0A7N0TMA6_KALFE</name>
<accession>A0A7N0TMA6</accession>